<evidence type="ECO:0008006" key="3">
    <source>
        <dbReference type="Google" id="ProtNLM"/>
    </source>
</evidence>
<comment type="caution">
    <text evidence="1">The sequence shown here is derived from an EMBL/GenBank/DDBJ whole genome shotgun (WGS) entry which is preliminary data.</text>
</comment>
<dbReference type="PANTHER" id="PTHR14187:SF81">
    <property type="entry name" value="HSP70 FAMILY PROTEIN (AFU_ORTHOLOGUE AFUA_4G14040)"/>
    <property type="match status" value="1"/>
</dbReference>
<dbReference type="Gene3D" id="3.30.420.40">
    <property type="match status" value="1"/>
</dbReference>
<evidence type="ECO:0000313" key="2">
    <source>
        <dbReference type="Proteomes" id="UP001215712"/>
    </source>
</evidence>
<dbReference type="InterPro" id="IPR043129">
    <property type="entry name" value="ATPase_NBD"/>
</dbReference>
<gene>
    <name evidence="1" type="ORF">N7493_010264</name>
</gene>
<dbReference type="CDD" id="cd10170">
    <property type="entry name" value="ASKHA_NBD_HSP70"/>
    <property type="match status" value="1"/>
</dbReference>
<keyword evidence="2" id="KW-1185">Reference proteome</keyword>
<dbReference type="AlphaFoldDB" id="A0AAD6HCL1"/>
<dbReference type="EMBL" id="JAQJAN010000019">
    <property type="protein sequence ID" value="KAJ5708930.1"/>
    <property type="molecule type" value="Genomic_DNA"/>
</dbReference>
<sequence length="569" mass="64398">MSRHRIIVGVDFGTTFTGVSYVDSSKNHINDITVIRTWPGPTREQDEVCKTPSRIAYKCENPSLSEEAAWGYQVEPKMKSYSWMKLLLDSQRPNSLTNDTWDTTNGDGLMRIPPFKSEARDVCADYLREIYKHIIIILEKRHTPEVLKVTPLDFWFTIPAIWSDKAKEDTLNVAIDAGFKSRSTDDITIITEPEAAAIATLTTLSDEESRYDVKSGDIILICDCGGGTVDIITYLVNQTSPVFKFEELLVGTGGKCGSTFIDRNFHKWMARTFKSAWESLKPERKGSGSRFMREFEGYKRDFGTPSTLNKTFELDLVIPNAPESEYYNLEDGGTVGRSNPPTKTIQAFVKNKDAKVVLAGGFGDSPYLNQMLRTWCEARGMSLMCPGDPQASVVKGAALAGLKNSRPQTRKSRLHYGVIVGEQFREGIDPPDTAYHCKWDGLKRCNNRMEWIIQKGASIGKEDKITYPLSTIRSEGESLVTILNVYTCQRDYAPEWYAEESCRRVGELHCKFQESDLTVFEKKKHPDGRDMWRMEFRVGFDLFADKGILQFHAIGPNKKNLGEISIEYD</sequence>
<dbReference type="PANTHER" id="PTHR14187">
    <property type="entry name" value="ALPHA KINASE/ELONGATION FACTOR 2 KINASE"/>
    <property type="match status" value="1"/>
</dbReference>
<reference evidence="1" key="1">
    <citation type="journal article" date="2023" name="IMA Fungus">
        <title>Comparative genomic study of the Penicillium genus elucidates a diverse pangenome and 15 lateral gene transfer events.</title>
        <authorList>
            <person name="Petersen C."/>
            <person name="Sorensen T."/>
            <person name="Nielsen M.R."/>
            <person name="Sondergaard T.E."/>
            <person name="Sorensen J.L."/>
            <person name="Fitzpatrick D.A."/>
            <person name="Frisvad J.C."/>
            <person name="Nielsen K.L."/>
        </authorList>
    </citation>
    <scope>NUCLEOTIDE SEQUENCE</scope>
    <source>
        <strain evidence="1">IBT 17514</strain>
    </source>
</reference>
<name>A0AAD6HCL1_9EURO</name>
<reference evidence="1" key="2">
    <citation type="submission" date="2023-01" db="EMBL/GenBank/DDBJ databases">
        <authorList>
            <person name="Petersen C."/>
        </authorList>
    </citation>
    <scope>NUCLEOTIDE SEQUENCE</scope>
    <source>
        <strain evidence="1">IBT 17514</strain>
    </source>
</reference>
<accession>A0AAD6HCL1</accession>
<proteinExistence type="predicted"/>
<protein>
    <recommendedName>
        <fullName evidence="3">Actin-like ATPase domain-containing protein</fullName>
    </recommendedName>
</protein>
<dbReference type="SUPFAM" id="SSF53067">
    <property type="entry name" value="Actin-like ATPase domain"/>
    <property type="match status" value="2"/>
</dbReference>
<dbReference type="Proteomes" id="UP001215712">
    <property type="component" value="Unassembled WGS sequence"/>
</dbReference>
<evidence type="ECO:0000313" key="1">
    <source>
        <dbReference type="EMBL" id="KAJ5708930.1"/>
    </source>
</evidence>
<organism evidence="1 2">
    <name type="scientific">Penicillium malachiteum</name>
    <dbReference type="NCBI Taxonomy" id="1324776"/>
    <lineage>
        <taxon>Eukaryota</taxon>
        <taxon>Fungi</taxon>
        <taxon>Dikarya</taxon>
        <taxon>Ascomycota</taxon>
        <taxon>Pezizomycotina</taxon>
        <taxon>Eurotiomycetes</taxon>
        <taxon>Eurotiomycetidae</taxon>
        <taxon>Eurotiales</taxon>
        <taxon>Aspergillaceae</taxon>
        <taxon>Penicillium</taxon>
    </lineage>
</organism>